<dbReference type="EMBL" id="JACHGK010000008">
    <property type="protein sequence ID" value="MBB6445856.1"/>
    <property type="molecule type" value="Genomic_DNA"/>
</dbReference>
<evidence type="ECO:0000256" key="3">
    <source>
        <dbReference type="SAM" id="Phobius"/>
    </source>
</evidence>
<keyword evidence="3" id="KW-0812">Transmembrane</keyword>
<dbReference type="Proteomes" id="UP000531594">
    <property type="component" value="Unassembled WGS sequence"/>
</dbReference>
<proteinExistence type="predicted"/>
<evidence type="ECO:0000313" key="5">
    <source>
        <dbReference type="Proteomes" id="UP000531594"/>
    </source>
</evidence>
<evidence type="ECO:0000256" key="2">
    <source>
        <dbReference type="ARBA" id="ARBA00023287"/>
    </source>
</evidence>
<keyword evidence="3" id="KW-1133">Transmembrane helix</keyword>
<feature type="transmembrane region" description="Helical" evidence="3">
    <location>
        <begin position="12"/>
        <end position="32"/>
    </location>
</feature>
<accession>A0A7X0LVC9</accession>
<keyword evidence="5" id="KW-1185">Reference proteome</keyword>
<protein>
    <submittedName>
        <fullName evidence="4">Prepilin-type N-terminal cleavage/methylation domain-containing protein</fullName>
    </submittedName>
</protein>
<dbReference type="GO" id="GO:0009986">
    <property type="term" value="C:cell surface"/>
    <property type="evidence" value="ECO:0007669"/>
    <property type="project" value="UniProtKB-SubCell"/>
</dbReference>
<keyword evidence="2" id="KW-0178">Competence</keyword>
<organism evidence="4 5">
    <name type="scientific">Bacillus benzoevorans</name>
    <dbReference type="NCBI Taxonomy" id="1456"/>
    <lineage>
        <taxon>Bacteria</taxon>
        <taxon>Bacillati</taxon>
        <taxon>Bacillota</taxon>
        <taxon>Bacilli</taxon>
        <taxon>Bacillales</taxon>
        <taxon>Bacillaceae</taxon>
        <taxon>Bacillus</taxon>
    </lineage>
</organism>
<comment type="subcellular location">
    <subcellularLocation>
        <location evidence="1">Cell surface</location>
    </subcellularLocation>
</comment>
<dbReference type="Pfam" id="PF07963">
    <property type="entry name" value="N_methyl"/>
    <property type="match status" value="1"/>
</dbReference>
<keyword evidence="3" id="KW-0472">Membrane</keyword>
<dbReference type="InterPro" id="IPR012902">
    <property type="entry name" value="N_methyl_site"/>
</dbReference>
<comment type="caution">
    <text evidence="4">The sequence shown here is derived from an EMBL/GenBank/DDBJ whole genome shotgun (WGS) entry which is preliminary data.</text>
</comment>
<dbReference type="RefSeq" id="WP_184526287.1">
    <property type="nucleotide sequence ID" value="NZ_JACHGK010000008.1"/>
</dbReference>
<dbReference type="NCBIfam" id="TIGR02532">
    <property type="entry name" value="IV_pilin_GFxxxE"/>
    <property type="match status" value="1"/>
</dbReference>
<gene>
    <name evidence="4" type="ORF">HNR53_002505</name>
</gene>
<dbReference type="PROSITE" id="PS00409">
    <property type="entry name" value="PROKAR_NTER_METHYL"/>
    <property type="match status" value="1"/>
</dbReference>
<evidence type="ECO:0000313" key="4">
    <source>
        <dbReference type="EMBL" id="MBB6445856.1"/>
    </source>
</evidence>
<dbReference type="AlphaFoldDB" id="A0A7X0LVC9"/>
<sequence length="143" mass="16516">MKNEGGYTLIEILAGVFILSIVLTVFFQFFIFSQKTTTDNKEQLVALKLAETVLEQIISNKNGYQDDFVYVEGEPQAQTYSCEKEDTTCNDRYYFMFNNNEYEAQITVGAQQEDLRIYKITVKIYGEMNKEKPLSEVKGLVEL</sequence>
<reference evidence="4 5" key="1">
    <citation type="submission" date="2020-08" db="EMBL/GenBank/DDBJ databases">
        <title>Genomic Encyclopedia of Type Strains, Phase IV (KMG-IV): sequencing the most valuable type-strain genomes for metagenomic binning, comparative biology and taxonomic classification.</title>
        <authorList>
            <person name="Goeker M."/>
        </authorList>
    </citation>
    <scope>NUCLEOTIDE SEQUENCE [LARGE SCALE GENOMIC DNA]</scope>
    <source>
        <strain evidence="4 5">DSM 5391</strain>
    </source>
</reference>
<name>A0A7X0LVC9_9BACI</name>
<evidence type="ECO:0000256" key="1">
    <source>
        <dbReference type="ARBA" id="ARBA00004241"/>
    </source>
</evidence>
<dbReference type="GO" id="GO:0030420">
    <property type="term" value="P:establishment of competence for transformation"/>
    <property type="evidence" value="ECO:0007669"/>
    <property type="project" value="UniProtKB-KW"/>
</dbReference>